<feature type="transmembrane region" description="Helical" evidence="5">
    <location>
        <begin position="38"/>
        <end position="59"/>
    </location>
</feature>
<keyword evidence="3 5" id="KW-1133">Transmembrane helix</keyword>
<accession>A0ABP0QZV9</accession>
<evidence type="ECO:0000256" key="4">
    <source>
        <dbReference type="ARBA" id="ARBA00023136"/>
    </source>
</evidence>
<dbReference type="EMBL" id="CAXAMN010025139">
    <property type="protein sequence ID" value="CAK9092935.1"/>
    <property type="molecule type" value="Genomic_DNA"/>
</dbReference>
<proteinExistence type="predicted"/>
<dbReference type="InterPro" id="IPR003689">
    <property type="entry name" value="ZIP"/>
</dbReference>
<evidence type="ECO:0000256" key="1">
    <source>
        <dbReference type="ARBA" id="ARBA00004141"/>
    </source>
</evidence>
<reference evidence="6 7" key="1">
    <citation type="submission" date="2024-02" db="EMBL/GenBank/DDBJ databases">
        <authorList>
            <person name="Chen Y."/>
            <person name="Shah S."/>
            <person name="Dougan E. K."/>
            <person name="Thang M."/>
            <person name="Chan C."/>
        </authorList>
    </citation>
    <scope>NUCLEOTIDE SEQUENCE [LARGE SCALE GENOMIC DNA]</scope>
</reference>
<comment type="subcellular location">
    <subcellularLocation>
        <location evidence="1">Membrane</location>
        <topology evidence="1">Multi-pass membrane protein</topology>
    </subcellularLocation>
</comment>
<keyword evidence="4 5" id="KW-0472">Membrane</keyword>
<organism evidence="6 7">
    <name type="scientific">Durusdinium trenchii</name>
    <dbReference type="NCBI Taxonomy" id="1381693"/>
    <lineage>
        <taxon>Eukaryota</taxon>
        <taxon>Sar</taxon>
        <taxon>Alveolata</taxon>
        <taxon>Dinophyceae</taxon>
        <taxon>Suessiales</taxon>
        <taxon>Symbiodiniaceae</taxon>
        <taxon>Durusdinium</taxon>
    </lineage>
</organism>
<evidence type="ECO:0000313" key="6">
    <source>
        <dbReference type="EMBL" id="CAK9092935.1"/>
    </source>
</evidence>
<dbReference type="PANTHER" id="PTHR11040">
    <property type="entry name" value="ZINC/IRON TRANSPORTER"/>
    <property type="match status" value="1"/>
</dbReference>
<dbReference type="Proteomes" id="UP001642484">
    <property type="component" value="Unassembled WGS sequence"/>
</dbReference>
<dbReference type="PANTHER" id="PTHR11040:SF140">
    <property type="entry name" value="ZRT (ZRT), IRT- (IRT-) LIKE PROTEIN TRANSPORTER"/>
    <property type="match status" value="1"/>
</dbReference>
<sequence>MEDLWLLKVAAGVTLLGVALIGGLLPLYLERAEVSKDVLCSCNAMAGGVLLAAALVHLLPDAQQGLRNVSLELHGVFKQDTDEPFPLASTLAGIMFLALMMVEARPETDGLN</sequence>
<evidence type="ECO:0000256" key="2">
    <source>
        <dbReference type="ARBA" id="ARBA00022692"/>
    </source>
</evidence>
<protein>
    <submittedName>
        <fullName evidence="6">Uncharacterized protein</fullName>
    </submittedName>
</protein>
<evidence type="ECO:0000256" key="3">
    <source>
        <dbReference type="ARBA" id="ARBA00022989"/>
    </source>
</evidence>
<keyword evidence="7" id="KW-1185">Reference proteome</keyword>
<gene>
    <name evidence="6" type="ORF">CCMP2556_LOCUS44455</name>
</gene>
<comment type="caution">
    <text evidence="6">The sequence shown here is derived from an EMBL/GenBank/DDBJ whole genome shotgun (WGS) entry which is preliminary data.</text>
</comment>
<evidence type="ECO:0000313" key="7">
    <source>
        <dbReference type="Proteomes" id="UP001642484"/>
    </source>
</evidence>
<feature type="transmembrane region" description="Helical" evidence="5">
    <location>
        <begin position="6"/>
        <end position="29"/>
    </location>
</feature>
<dbReference type="Pfam" id="PF02535">
    <property type="entry name" value="Zip"/>
    <property type="match status" value="1"/>
</dbReference>
<evidence type="ECO:0000256" key="5">
    <source>
        <dbReference type="SAM" id="Phobius"/>
    </source>
</evidence>
<keyword evidence="2 5" id="KW-0812">Transmembrane</keyword>
<feature type="transmembrane region" description="Helical" evidence="5">
    <location>
        <begin position="85"/>
        <end position="102"/>
    </location>
</feature>
<name>A0ABP0QZV9_9DINO</name>